<dbReference type="RefSeq" id="WP_148592187.1">
    <property type="nucleotide sequence ID" value="NZ_CP042997.1"/>
</dbReference>
<dbReference type="KEGG" id="agv:OJF2_12500"/>
<dbReference type="AlphaFoldDB" id="A0A5B9VXC9"/>
<feature type="repeat" description="TPR" evidence="1">
    <location>
        <begin position="131"/>
        <end position="164"/>
    </location>
</feature>
<evidence type="ECO:0000313" key="2">
    <source>
        <dbReference type="EMBL" id="QEH32769.1"/>
    </source>
</evidence>
<evidence type="ECO:0000256" key="1">
    <source>
        <dbReference type="PROSITE-ProRule" id="PRU00339"/>
    </source>
</evidence>
<organism evidence="2 3">
    <name type="scientific">Aquisphaera giovannonii</name>
    <dbReference type="NCBI Taxonomy" id="406548"/>
    <lineage>
        <taxon>Bacteria</taxon>
        <taxon>Pseudomonadati</taxon>
        <taxon>Planctomycetota</taxon>
        <taxon>Planctomycetia</taxon>
        <taxon>Isosphaerales</taxon>
        <taxon>Isosphaeraceae</taxon>
        <taxon>Aquisphaera</taxon>
    </lineage>
</organism>
<dbReference type="OrthoDB" id="257208at2"/>
<dbReference type="Pfam" id="PF14559">
    <property type="entry name" value="TPR_19"/>
    <property type="match status" value="1"/>
</dbReference>
<name>A0A5B9VXC9_9BACT</name>
<dbReference type="PROSITE" id="PS50005">
    <property type="entry name" value="TPR"/>
    <property type="match status" value="1"/>
</dbReference>
<dbReference type="Gene3D" id="1.25.40.10">
    <property type="entry name" value="Tetratricopeptide repeat domain"/>
    <property type="match status" value="2"/>
</dbReference>
<sequence length="859" mass="93716">MPTTVNGIGTHYYGKRNVSRRDAVCQSCKQYGTLASYYTRLWFVIVFIPVIPLGRKRIMDECPRCRRHFVADADKYEANKQLQVSGSMDEYRRSPSPENALLAHASLMGFREFEEADAFRRAAIEQFPEHAGLHAGLGEQLEQFSNFHGATPLFERALEIDPDLPAARVGVARRMMAQGDLDGARTLLDFLEVPGAGQQHPLGPIDVLSSYYQNAGRHAEALEIAAHLLREIPAAGQQHTFRAFVKKSEKALGAAASILPPVEGSVRGLFKGADSPHPAWVRRVFWAGLVGGLLLAGLLASNEYIRRNRTLYVVDAIGAPIRVSIDGGPPATVDGLGKLTTREGRHRVEITGPIRETVELDMTSGFLDRWFKKPAWVVNAGGAAVLDEATVYYASDPRPSDHRLVAGKPVLVIPHVDHPFEAPPQSVEVGSRSAVATRQVLTWLRDPASQLFATLLARGDRADAMSYAEAQLRAHPEDHELLQEYVQQAAAGEVARVDAFLESGLDRRPVDVFWHRAYQAAAEASGRGKELIARYDAALAADPEDAGLIYLRGRIDPDIARREAHFRRALKADPKFPWSWFALGMQAVSEGRWDEGLDGIRKARELGIPEDTFRDAFHVARLGRGEAKALVAEYRSALAAEPMNFAILSRLFDALAASGEADRIGPELQAWIARLPAQAVSQAGLVPTVRALAEYQAGHPEKALEAAGRSPEVAASPIGLQASLAAGKGREAASNPSFQRLWQNPWLAMAACVELGLEGAGKEAAEMRGRALKAMGSLGTLQENEARILDATAPPAIADVLRNSTDVDNKALLLCDLATRFPAKRAEYLGAAARFNVLRRPPYLLVKRAVERGGVAERP</sequence>
<dbReference type="EMBL" id="CP042997">
    <property type="protein sequence ID" value="QEH32769.1"/>
    <property type="molecule type" value="Genomic_DNA"/>
</dbReference>
<evidence type="ECO:0000313" key="3">
    <source>
        <dbReference type="Proteomes" id="UP000324233"/>
    </source>
</evidence>
<dbReference type="Proteomes" id="UP000324233">
    <property type="component" value="Chromosome"/>
</dbReference>
<evidence type="ECO:0008006" key="4">
    <source>
        <dbReference type="Google" id="ProtNLM"/>
    </source>
</evidence>
<dbReference type="InterPro" id="IPR019734">
    <property type="entry name" value="TPR_rpt"/>
</dbReference>
<accession>A0A5B9VXC9</accession>
<keyword evidence="1" id="KW-0802">TPR repeat</keyword>
<dbReference type="SUPFAM" id="SSF48452">
    <property type="entry name" value="TPR-like"/>
    <property type="match status" value="2"/>
</dbReference>
<gene>
    <name evidence="2" type="ORF">OJF2_12500</name>
</gene>
<protein>
    <recommendedName>
        <fullName evidence="4">Tetratricopeptide repeat protein</fullName>
    </recommendedName>
</protein>
<proteinExistence type="predicted"/>
<reference evidence="2 3" key="1">
    <citation type="submission" date="2019-08" db="EMBL/GenBank/DDBJ databases">
        <title>Deep-cultivation of Planctomycetes and their phenomic and genomic characterization uncovers novel biology.</title>
        <authorList>
            <person name="Wiegand S."/>
            <person name="Jogler M."/>
            <person name="Boedeker C."/>
            <person name="Pinto D."/>
            <person name="Vollmers J."/>
            <person name="Rivas-Marin E."/>
            <person name="Kohn T."/>
            <person name="Peeters S.H."/>
            <person name="Heuer A."/>
            <person name="Rast P."/>
            <person name="Oberbeckmann S."/>
            <person name="Bunk B."/>
            <person name="Jeske O."/>
            <person name="Meyerdierks A."/>
            <person name="Storesund J.E."/>
            <person name="Kallscheuer N."/>
            <person name="Luecker S."/>
            <person name="Lage O.M."/>
            <person name="Pohl T."/>
            <person name="Merkel B.J."/>
            <person name="Hornburger P."/>
            <person name="Mueller R.-W."/>
            <person name="Bruemmer F."/>
            <person name="Labrenz M."/>
            <person name="Spormann A.M."/>
            <person name="Op den Camp H."/>
            <person name="Overmann J."/>
            <person name="Amann R."/>
            <person name="Jetten M.S.M."/>
            <person name="Mascher T."/>
            <person name="Medema M.H."/>
            <person name="Devos D.P."/>
            <person name="Kaster A.-K."/>
            <person name="Ovreas L."/>
            <person name="Rohde M."/>
            <person name="Galperin M.Y."/>
            <person name="Jogler C."/>
        </authorList>
    </citation>
    <scope>NUCLEOTIDE SEQUENCE [LARGE SCALE GENOMIC DNA]</scope>
    <source>
        <strain evidence="2 3">OJF2</strain>
    </source>
</reference>
<dbReference type="InterPro" id="IPR011990">
    <property type="entry name" value="TPR-like_helical_dom_sf"/>
</dbReference>
<keyword evidence="3" id="KW-1185">Reference proteome</keyword>